<dbReference type="EMBL" id="CAIIXF020000012">
    <property type="protein sequence ID" value="CAH1801937.1"/>
    <property type="molecule type" value="Genomic_DNA"/>
</dbReference>
<dbReference type="AlphaFoldDB" id="A0A8J1TME4"/>
<sequence>MNPPLIARIFESNMDTDKEKVDDWRVECSDDDERYKPAPIAGQWEPDPKDILKLYEKLSKGEELTMEWTIPPRRSPSPLEKDLDMEVADTDSESPTQHDKPAAPTEFDFDDDFGDGGLEKITPRKTPGTKTPRSTKRVARFDQIFSSVVMEKKNQLKAKDNSTPQRPTEKTKARTLATE</sequence>
<dbReference type="Proteomes" id="UP000749559">
    <property type="component" value="Unassembled WGS sequence"/>
</dbReference>
<dbReference type="OrthoDB" id="10067843at2759"/>
<protein>
    <submittedName>
        <fullName evidence="2">Uncharacterized protein</fullName>
    </submittedName>
</protein>
<dbReference type="InterPro" id="IPR028213">
    <property type="entry name" value="PA1"/>
</dbReference>
<comment type="caution">
    <text evidence="2">The sequence shown here is derived from an EMBL/GenBank/DDBJ whole genome shotgun (WGS) entry which is preliminary data.</text>
</comment>
<organism evidence="2 3">
    <name type="scientific">Owenia fusiformis</name>
    <name type="common">Polychaete worm</name>
    <dbReference type="NCBI Taxonomy" id="6347"/>
    <lineage>
        <taxon>Eukaryota</taxon>
        <taxon>Metazoa</taxon>
        <taxon>Spiralia</taxon>
        <taxon>Lophotrochozoa</taxon>
        <taxon>Annelida</taxon>
        <taxon>Polychaeta</taxon>
        <taxon>Sedentaria</taxon>
        <taxon>Canalipalpata</taxon>
        <taxon>Sabellida</taxon>
        <taxon>Oweniida</taxon>
        <taxon>Oweniidae</taxon>
        <taxon>Owenia</taxon>
    </lineage>
</organism>
<accession>A0A8J1TME4</accession>
<evidence type="ECO:0000313" key="2">
    <source>
        <dbReference type="EMBL" id="CAH1801937.1"/>
    </source>
</evidence>
<dbReference type="PANTHER" id="PTHR28467">
    <property type="entry name" value="PAXIP1-ASSOCIATED GLUTAMATE-RICH PROTEIN 1"/>
    <property type="match status" value="1"/>
</dbReference>
<feature type="region of interest" description="Disordered" evidence="1">
    <location>
        <begin position="69"/>
        <end position="179"/>
    </location>
</feature>
<reference evidence="2" key="1">
    <citation type="submission" date="2022-03" db="EMBL/GenBank/DDBJ databases">
        <authorList>
            <person name="Martin C."/>
        </authorList>
    </citation>
    <scope>NUCLEOTIDE SEQUENCE</scope>
</reference>
<feature type="compositionally biased region" description="Basic and acidic residues" evidence="1">
    <location>
        <begin position="150"/>
        <end position="160"/>
    </location>
</feature>
<evidence type="ECO:0000256" key="1">
    <source>
        <dbReference type="SAM" id="MobiDB-lite"/>
    </source>
</evidence>
<dbReference type="GO" id="GO:0044666">
    <property type="term" value="C:MLL3/4 complex"/>
    <property type="evidence" value="ECO:0007669"/>
    <property type="project" value="TreeGrafter"/>
</dbReference>
<dbReference type="GO" id="GO:1902808">
    <property type="term" value="P:positive regulation of cell cycle G1/S phase transition"/>
    <property type="evidence" value="ECO:0007669"/>
    <property type="project" value="TreeGrafter"/>
</dbReference>
<proteinExistence type="predicted"/>
<dbReference type="GO" id="GO:0030331">
    <property type="term" value="F:nuclear estrogen receptor binding"/>
    <property type="evidence" value="ECO:0007669"/>
    <property type="project" value="TreeGrafter"/>
</dbReference>
<name>A0A8J1TME4_OWEFU</name>
<keyword evidence="3" id="KW-1185">Reference proteome</keyword>
<gene>
    <name evidence="2" type="ORF">OFUS_LOCUS25666</name>
</gene>
<evidence type="ECO:0000313" key="3">
    <source>
        <dbReference type="Proteomes" id="UP000749559"/>
    </source>
</evidence>
<dbReference type="GO" id="GO:0033148">
    <property type="term" value="P:positive regulation of intracellular estrogen receptor signaling pathway"/>
    <property type="evidence" value="ECO:0007669"/>
    <property type="project" value="TreeGrafter"/>
</dbReference>
<dbReference type="PANTHER" id="PTHR28467:SF1">
    <property type="entry name" value="PAXIP1-ASSOCIATED GLUTAMATE-RICH PROTEIN 1"/>
    <property type="match status" value="1"/>
</dbReference>
<dbReference type="Pfam" id="PF15364">
    <property type="entry name" value="PAXIP1_C"/>
    <property type="match status" value="1"/>
</dbReference>